<evidence type="ECO:0000313" key="3">
    <source>
        <dbReference type="EMBL" id="MBF9070215.1"/>
    </source>
</evidence>
<dbReference type="Pfam" id="PF03561">
    <property type="entry name" value="Allantoicase"/>
    <property type="match status" value="2"/>
</dbReference>
<evidence type="ECO:0000313" key="4">
    <source>
        <dbReference type="Proteomes" id="UP000657385"/>
    </source>
</evidence>
<dbReference type="RefSeq" id="WP_196195352.1">
    <property type="nucleotide sequence ID" value="NZ_JADPRT010000007.1"/>
</dbReference>
<feature type="domain" description="Allantoicase" evidence="2">
    <location>
        <begin position="205"/>
        <end position="314"/>
    </location>
</feature>
<evidence type="ECO:0000259" key="2">
    <source>
        <dbReference type="Pfam" id="PF03561"/>
    </source>
</evidence>
<dbReference type="Gene3D" id="2.60.120.260">
    <property type="entry name" value="Galactose-binding domain-like"/>
    <property type="match status" value="2"/>
</dbReference>
<sequence>MPVALLDLTGRDLGASVVASSDDSAGRHDALLRVRPPVATAPGTTPDAWRARRRTAPVGEWVIVRLGEPGVLRTVVLDTRHLHDDCPDSVTVQAHCWDGYPAAEQLTDPALPWTTLLRGVALRPDAENAFDVTDPHRYTHLRIIVQPDGALARLRAHGTVVPDTTLLRAAWIDLAAQENGAVVVDHCGEHPHAPAARLTVPGGPDGPGWVPPRRRDASHDWVHLRLAAEGTVRQVDIDTSFQGVDAPSRAALYGLNASDSGDDLPRWFELLPATPLLPDTRHRFLVPTPRPSSHVRLDLFPGGGASRLRLWGELAPAGRASLALGWLNTLPGQALTALLDRPGTRGTPGPEPGQVETFLADRPFTSLGQARAAAPAALLTHLREETHA</sequence>
<dbReference type="InterPro" id="IPR008979">
    <property type="entry name" value="Galactose-bd-like_sf"/>
</dbReference>
<dbReference type="InterPro" id="IPR005164">
    <property type="entry name" value="Allantoicase"/>
</dbReference>
<reference evidence="3" key="1">
    <citation type="submission" date="2020-11" db="EMBL/GenBank/DDBJ databases">
        <title>Isolation and identification of active actinomycetes.</title>
        <authorList>
            <person name="Yu B."/>
        </authorList>
    </citation>
    <scope>NUCLEOTIDE SEQUENCE</scope>
    <source>
        <strain evidence="3">NEAU-YB345</strain>
    </source>
</reference>
<evidence type="ECO:0000256" key="1">
    <source>
        <dbReference type="ARBA" id="ARBA00009242"/>
    </source>
</evidence>
<dbReference type="GO" id="GO:0000256">
    <property type="term" value="P:allantoin catabolic process"/>
    <property type="evidence" value="ECO:0007669"/>
    <property type="project" value="InterPro"/>
</dbReference>
<dbReference type="InterPro" id="IPR015908">
    <property type="entry name" value="Allantoicase_dom"/>
</dbReference>
<comment type="similarity">
    <text evidence="1">Belongs to the allantoicase family.</text>
</comment>
<feature type="domain" description="Allantoicase" evidence="2">
    <location>
        <begin position="14"/>
        <end position="160"/>
    </location>
</feature>
<name>A0A931BB75_9ACTN</name>
<comment type="caution">
    <text evidence="3">The sequence shown here is derived from an EMBL/GenBank/DDBJ whole genome shotgun (WGS) entry which is preliminary data.</text>
</comment>
<gene>
    <name evidence="3" type="ORF">I2501_19500</name>
</gene>
<organism evidence="3 4">
    <name type="scientific">Streptacidiphilus fuscans</name>
    <dbReference type="NCBI Taxonomy" id="2789292"/>
    <lineage>
        <taxon>Bacteria</taxon>
        <taxon>Bacillati</taxon>
        <taxon>Actinomycetota</taxon>
        <taxon>Actinomycetes</taxon>
        <taxon>Kitasatosporales</taxon>
        <taxon>Streptomycetaceae</taxon>
        <taxon>Streptacidiphilus</taxon>
    </lineage>
</organism>
<dbReference type="SUPFAM" id="SSF49785">
    <property type="entry name" value="Galactose-binding domain-like"/>
    <property type="match status" value="2"/>
</dbReference>
<dbReference type="EMBL" id="JADPRT010000007">
    <property type="protein sequence ID" value="MBF9070215.1"/>
    <property type="molecule type" value="Genomic_DNA"/>
</dbReference>
<dbReference type="AlphaFoldDB" id="A0A931BB75"/>
<dbReference type="GO" id="GO:0004037">
    <property type="term" value="F:allantoicase activity"/>
    <property type="evidence" value="ECO:0007669"/>
    <property type="project" value="InterPro"/>
</dbReference>
<dbReference type="Proteomes" id="UP000657385">
    <property type="component" value="Unassembled WGS sequence"/>
</dbReference>
<protein>
    <submittedName>
        <fullName evidence="3">Allantoicase</fullName>
    </submittedName>
</protein>
<proteinExistence type="inferred from homology"/>
<keyword evidence="4" id="KW-1185">Reference proteome</keyword>
<dbReference type="PANTHER" id="PTHR12045:SF3">
    <property type="entry name" value="INACTIVE ALLANTOICASE-RELATED"/>
    <property type="match status" value="1"/>
</dbReference>
<dbReference type="PANTHER" id="PTHR12045">
    <property type="entry name" value="ALLANTOICASE"/>
    <property type="match status" value="1"/>
</dbReference>
<accession>A0A931BB75</accession>